<evidence type="ECO:0000259" key="2">
    <source>
        <dbReference type="Pfam" id="PF08327"/>
    </source>
</evidence>
<sequence>MPGQVFRRDIERETGKAWEQWLQWLEEDCGPGYSYDELTRYVQEVREADAKWAPILAAMYEQSLGRKPVGLTKNVGFNIGVRKTASLAKERLWSYLVSPDGLKLWIGDAEPFPIEVGSTFASKEGVTGRLSVVKPEEKLRLSWKREDWEHPSTLQIYVLPAVTGKTTVSFHQEKLDDLYMRHMMKQHWEQVADSLIREAGERG</sequence>
<evidence type="ECO:0000313" key="4">
    <source>
        <dbReference type="Proteomes" id="UP001469365"/>
    </source>
</evidence>
<comment type="caution">
    <text evidence="3">The sequence shown here is derived from an EMBL/GenBank/DDBJ whole genome shotgun (WGS) entry which is preliminary data.</text>
</comment>
<comment type="similarity">
    <text evidence="1">Belongs to the AHA1 family.</text>
</comment>
<organism evidence="3 4">
    <name type="scientific">Paenibacillus filicis</name>
    <dbReference type="NCBI Taxonomy" id="669464"/>
    <lineage>
        <taxon>Bacteria</taxon>
        <taxon>Bacillati</taxon>
        <taxon>Bacillota</taxon>
        <taxon>Bacilli</taxon>
        <taxon>Bacillales</taxon>
        <taxon>Paenibacillaceae</taxon>
        <taxon>Paenibacillus</taxon>
    </lineage>
</organism>
<dbReference type="InterPro" id="IPR013538">
    <property type="entry name" value="ASHA1/2-like_C"/>
</dbReference>
<feature type="domain" description="Activator of Hsp90 ATPase homologue 1/2-like C-terminal" evidence="2">
    <location>
        <begin position="89"/>
        <end position="195"/>
    </location>
</feature>
<dbReference type="Pfam" id="PF08327">
    <property type="entry name" value="AHSA1"/>
    <property type="match status" value="1"/>
</dbReference>
<dbReference type="InterPro" id="IPR023393">
    <property type="entry name" value="START-like_dom_sf"/>
</dbReference>
<keyword evidence="4" id="KW-1185">Reference proteome</keyword>
<dbReference type="EMBL" id="JBBPCC010000012">
    <property type="protein sequence ID" value="MEK8129953.1"/>
    <property type="molecule type" value="Genomic_DNA"/>
</dbReference>
<reference evidence="3 4" key="1">
    <citation type="submission" date="2024-04" db="EMBL/GenBank/DDBJ databases">
        <title>draft genome sequnece of Paenibacillus filicis.</title>
        <authorList>
            <person name="Kim D.-U."/>
        </authorList>
    </citation>
    <scope>NUCLEOTIDE SEQUENCE [LARGE SCALE GENOMIC DNA]</scope>
    <source>
        <strain evidence="3 4">KACC14197</strain>
    </source>
</reference>
<proteinExistence type="inferred from homology"/>
<dbReference type="Gene3D" id="3.30.530.20">
    <property type="match status" value="1"/>
</dbReference>
<dbReference type="SUPFAM" id="SSF55961">
    <property type="entry name" value="Bet v1-like"/>
    <property type="match status" value="1"/>
</dbReference>
<evidence type="ECO:0000256" key="1">
    <source>
        <dbReference type="ARBA" id="ARBA00006817"/>
    </source>
</evidence>
<gene>
    <name evidence="3" type="ORF">WMW72_18785</name>
</gene>
<dbReference type="Proteomes" id="UP001469365">
    <property type="component" value="Unassembled WGS sequence"/>
</dbReference>
<dbReference type="RefSeq" id="WP_341417075.1">
    <property type="nucleotide sequence ID" value="NZ_JBBPCC010000012.1"/>
</dbReference>
<evidence type="ECO:0000313" key="3">
    <source>
        <dbReference type="EMBL" id="MEK8129953.1"/>
    </source>
</evidence>
<accession>A0ABU9DM71</accession>
<name>A0ABU9DM71_9BACL</name>
<protein>
    <submittedName>
        <fullName evidence="3">SRPBCC domain-containing protein</fullName>
    </submittedName>
</protein>